<dbReference type="AlphaFoldDB" id="A0A4U3FGX0"/>
<sequence>MKYAAIFAGLFVLALSSQAAENGYGKITLSGVVVEAPCSLAPGAGSIEVNFGDISSAALQNGHPSPVREFYLALARCHTLQKNQVRVIFQGTSYADGLFSVGEGNTTVGIELRDRNGQPVRNNQPVAWQRLNEGDNQLHFTTVLKARSPVVSTGRFQAQVLFTVEYL</sequence>
<dbReference type="GO" id="GO:0009289">
    <property type="term" value="C:pilus"/>
    <property type="evidence" value="ECO:0007669"/>
    <property type="project" value="InterPro"/>
</dbReference>
<evidence type="ECO:0000313" key="3">
    <source>
        <dbReference type="EMBL" id="TKJ93183.1"/>
    </source>
</evidence>
<feature type="signal peptide" evidence="1">
    <location>
        <begin position="1"/>
        <end position="19"/>
    </location>
</feature>
<dbReference type="InterPro" id="IPR036937">
    <property type="entry name" value="Adhesion_dom_fimbrial_sf"/>
</dbReference>
<accession>A0A4U3FGX0</accession>
<dbReference type="Proteomes" id="UP000306393">
    <property type="component" value="Unassembled WGS sequence"/>
</dbReference>
<dbReference type="InterPro" id="IPR050263">
    <property type="entry name" value="Bact_Fimbrial_Adh_Pro"/>
</dbReference>
<feature type="chain" id="PRO_5020503545" description="Fimbrial-type adhesion domain-containing protein" evidence="1">
    <location>
        <begin position="20"/>
        <end position="167"/>
    </location>
</feature>
<dbReference type="RefSeq" id="WP_137268889.1">
    <property type="nucleotide sequence ID" value="NZ_QGAC01000004.1"/>
</dbReference>
<dbReference type="EMBL" id="QGAC01000004">
    <property type="protein sequence ID" value="TKJ93183.1"/>
    <property type="molecule type" value="Genomic_DNA"/>
</dbReference>
<dbReference type="PANTHER" id="PTHR33420:SF26">
    <property type="entry name" value="FIMBRIAL SUBUNIT"/>
    <property type="match status" value="1"/>
</dbReference>
<organism evidence="3 4">
    <name type="scientific">Erwinia persicina</name>
    <dbReference type="NCBI Taxonomy" id="55211"/>
    <lineage>
        <taxon>Bacteria</taxon>
        <taxon>Pseudomonadati</taxon>
        <taxon>Pseudomonadota</taxon>
        <taxon>Gammaproteobacteria</taxon>
        <taxon>Enterobacterales</taxon>
        <taxon>Erwiniaceae</taxon>
        <taxon>Erwinia</taxon>
    </lineage>
</organism>
<dbReference type="STRING" id="1219360.GCA_001571305_01359"/>
<evidence type="ECO:0000256" key="1">
    <source>
        <dbReference type="SAM" id="SignalP"/>
    </source>
</evidence>
<dbReference type="PANTHER" id="PTHR33420">
    <property type="entry name" value="FIMBRIAL SUBUNIT ELFA-RELATED"/>
    <property type="match status" value="1"/>
</dbReference>
<dbReference type="InterPro" id="IPR008966">
    <property type="entry name" value="Adhesion_dom_sf"/>
</dbReference>
<evidence type="ECO:0000313" key="4">
    <source>
        <dbReference type="Proteomes" id="UP000306393"/>
    </source>
</evidence>
<protein>
    <recommendedName>
        <fullName evidence="2">Fimbrial-type adhesion domain-containing protein</fullName>
    </recommendedName>
</protein>
<proteinExistence type="predicted"/>
<dbReference type="Gene3D" id="2.60.40.1090">
    <property type="entry name" value="Fimbrial-type adhesion domain"/>
    <property type="match status" value="1"/>
</dbReference>
<dbReference type="InterPro" id="IPR000259">
    <property type="entry name" value="Adhesion_dom_fimbrial"/>
</dbReference>
<name>A0A4U3FGX0_9GAMM</name>
<feature type="domain" description="Fimbrial-type adhesion" evidence="2">
    <location>
        <begin position="28"/>
        <end position="166"/>
    </location>
</feature>
<comment type="caution">
    <text evidence="3">The sequence shown here is derived from an EMBL/GenBank/DDBJ whole genome shotgun (WGS) entry which is preliminary data.</text>
</comment>
<keyword evidence="1" id="KW-0732">Signal</keyword>
<dbReference type="GO" id="GO:0043709">
    <property type="term" value="P:cell adhesion involved in single-species biofilm formation"/>
    <property type="evidence" value="ECO:0007669"/>
    <property type="project" value="TreeGrafter"/>
</dbReference>
<dbReference type="Pfam" id="PF00419">
    <property type="entry name" value="Fimbrial"/>
    <property type="match status" value="1"/>
</dbReference>
<gene>
    <name evidence="3" type="ORF">EpCFBP13511_05775</name>
</gene>
<dbReference type="OrthoDB" id="6522787at2"/>
<reference evidence="3 4" key="1">
    <citation type="journal article" date="2019" name="Sci. Rep.">
        <title>Differences in resource use lead to coexistence of seed-transmitted microbial populations.</title>
        <authorList>
            <person name="Torres-Cortes G."/>
            <person name="Garcia B.J."/>
            <person name="Compant S."/>
            <person name="Rezki S."/>
            <person name="Jones P."/>
            <person name="Preveaux A."/>
            <person name="Briand M."/>
            <person name="Roulet A."/>
            <person name="Bouchez O."/>
            <person name="Jacobson D."/>
            <person name="Barret M."/>
        </authorList>
    </citation>
    <scope>NUCLEOTIDE SEQUENCE [LARGE SCALE GENOMIC DNA]</scope>
    <source>
        <strain evidence="3 4">CFBP13511</strain>
    </source>
</reference>
<dbReference type="SUPFAM" id="SSF49401">
    <property type="entry name" value="Bacterial adhesins"/>
    <property type="match status" value="1"/>
</dbReference>
<evidence type="ECO:0000259" key="2">
    <source>
        <dbReference type="Pfam" id="PF00419"/>
    </source>
</evidence>